<feature type="domain" description="MaoC-like" evidence="1">
    <location>
        <begin position="186"/>
        <end position="296"/>
    </location>
</feature>
<evidence type="ECO:0000313" key="3">
    <source>
        <dbReference type="EMBL" id="JAT52221.1"/>
    </source>
</evidence>
<dbReference type="InterPro" id="IPR029069">
    <property type="entry name" value="HotDog_dom_sf"/>
</dbReference>
<dbReference type="GO" id="GO:0004300">
    <property type="term" value="F:enoyl-CoA hydratase activity"/>
    <property type="evidence" value="ECO:0007669"/>
    <property type="project" value="TreeGrafter"/>
</dbReference>
<dbReference type="AlphaFoldDB" id="A0A1D1YC54"/>
<evidence type="ECO:0000259" key="2">
    <source>
        <dbReference type="Pfam" id="PF22622"/>
    </source>
</evidence>
<proteinExistence type="predicted"/>
<dbReference type="InterPro" id="IPR002539">
    <property type="entry name" value="MaoC-like_dom"/>
</dbReference>
<dbReference type="GO" id="GO:0006635">
    <property type="term" value="P:fatty acid beta-oxidation"/>
    <property type="evidence" value="ECO:0007669"/>
    <property type="project" value="TreeGrafter"/>
</dbReference>
<dbReference type="GO" id="GO:0044594">
    <property type="term" value="F:17-beta-hydroxysteroid dehydrogenase (NAD+) activity"/>
    <property type="evidence" value="ECO:0007669"/>
    <property type="project" value="TreeGrafter"/>
</dbReference>
<dbReference type="EMBL" id="GDJX01015715">
    <property type="protein sequence ID" value="JAT52221.1"/>
    <property type="molecule type" value="Transcribed_RNA"/>
</dbReference>
<dbReference type="Pfam" id="PF01575">
    <property type="entry name" value="MaoC_dehydratas"/>
    <property type="match status" value="1"/>
</dbReference>
<dbReference type="Pfam" id="PF22622">
    <property type="entry name" value="MFE-2_hydrat-2_N"/>
    <property type="match status" value="1"/>
</dbReference>
<protein>
    <submittedName>
        <fullName evidence="3">Enoyl-CoA hydratase 2, peroxisomal</fullName>
    </submittedName>
</protein>
<dbReference type="PANTHER" id="PTHR13078:SF56">
    <property type="entry name" value="PEROXISOMAL MULTIFUNCTIONAL ENZYME TYPE 2"/>
    <property type="match status" value="1"/>
</dbReference>
<dbReference type="GO" id="GO:0003857">
    <property type="term" value="F:(3S)-3-hydroxyacyl-CoA dehydrogenase (NAD+) activity"/>
    <property type="evidence" value="ECO:0007669"/>
    <property type="project" value="TreeGrafter"/>
</dbReference>
<name>A0A1D1YC54_9ARAE</name>
<sequence>MASSHGPASPTNPDLVISHKFPETTFSYSERDVALYALGIGACGGDAVDEKELKYVYHKDGQRHIQVLPTFVTLFPFHNKQGLEDVSALQFDPRLLLHGQQYLEIYKTLPTNSCIQNKVVIAGLHDKGKAAIVELQTTSYEKESGEALCMNRSTIYLRGAGGFSKSSSPYSYSNYPQSQVSTVRIPKCKPTAIYEDQTQRSQALLYRLSGDYNPLHSDPLVANIAGFNRPILHGLCSLGFAVRAVIKSFGNGEPSLVKSVFGRFLLHVYPGESLVTEMWLDGSRVIYQTNAKERGRAVLTGYVVLRQIPSSL</sequence>
<dbReference type="CDD" id="cd03448">
    <property type="entry name" value="HDE_HSD"/>
    <property type="match status" value="1"/>
</dbReference>
<dbReference type="Gene3D" id="3.10.129.10">
    <property type="entry name" value="Hotdog Thioesterase"/>
    <property type="match status" value="1"/>
</dbReference>
<dbReference type="InterPro" id="IPR054357">
    <property type="entry name" value="MFE-2_N"/>
</dbReference>
<accession>A0A1D1YC54</accession>
<evidence type="ECO:0000259" key="1">
    <source>
        <dbReference type="Pfam" id="PF01575"/>
    </source>
</evidence>
<feature type="domain" description="Peroxisomal multifunctional enzyme type 2-like N-terminal" evidence="2">
    <location>
        <begin position="26"/>
        <end position="159"/>
    </location>
</feature>
<dbReference type="SUPFAM" id="SSF54637">
    <property type="entry name" value="Thioesterase/thiol ester dehydrase-isomerase"/>
    <property type="match status" value="2"/>
</dbReference>
<gene>
    <name evidence="3" type="primary">ECH2_1</name>
    <name evidence="3" type="ORF">g.57755</name>
</gene>
<organism evidence="3">
    <name type="scientific">Anthurium amnicola</name>
    <dbReference type="NCBI Taxonomy" id="1678845"/>
    <lineage>
        <taxon>Eukaryota</taxon>
        <taxon>Viridiplantae</taxon>
        <taxon>Streptophyta</taxon>
        <taxon>Embryophyta</taxon>
        <taxon>Tracheophyta</taxon>
        <taxon>Spermatophyta</taxon>
        <taxon>Magnoliopsida</taxon>
        <taxon>Liliopsida</taxon>
        <taxon>Araceae</taxon>
        <taxon>Pothoideae</taxon>
        <taxon>Potheae</taxon>
        <taxon>Anthurium</taxon>
    </lineage>
</organism>
<dbReference type="GO" id="GO:0005777">
    <property type="term" value="C:peroxisome"/>
    <property type="evidence" value="ECO:0007669"/>
    <property type="project" value="TreeGrafter"/>
</dbReference>
<reference evidence="3" key="1">
    <citation type="submission" date="2015-07" db="EMBL/GenBank/DDBJ databases">
        <title>Transcriptome Assembly of Anthurium amnicola.</title>
        <authorList>
            <person name="Suzuki J."/>
        </authorList>
    </citation>
    <scope>NUCLEOTIDE SEQUENCE</scope>
</reference>
<dbReference type="PANTHER" id="PTHR13078">
    <property type="entry name" value="PEROXISOMAL MULTIFUNCTIONAL ENZYME TYPE 2-RELATED"/>
    <property type="match status" value="1"/>
</dbReference>